<dbReference type="GO" id="GO:0016020">
    <property type="term" value="C:membrane"/>
    <property type="evidence" value="ECO:0007669"/>
    <property type="project" value="UniProtKB-SubCell"/>
</dbReference>
<feature type="transmembrane region" description="Helical" evidence="6">
    <location>
        <begin position="129"/>
        <end position="150"/>
    </location>
</feature>
<dbReference type="InterPro" id="IPR036259">
    <property type="entry name" value="MFS_trans_sf"/>
</dbReference>
<dbReference type="AlphaFoldDB" id="A0A8H7K0X5"/>
<evidence type="ECO:0000256" key="2">
    <source>
        <dbReference type="ARBA" id="ARBA00022448"/>
    </source>
</evidence>
<evidence type="ECO:0000256" key="4">
    <source>
        <dbReference type="ARBA" id="ARBA00022989"/>
    </source>
</evidence>
<feature type="transmembrane region" description="Helical" evidence="6">
    <location>
        <begin position="236"/>
        <end position="255"/>
    </location>
</feature>
<evidence type="ECO:0000313" key="9">
    <source>
        <dbReference type="Proteomes" id="UP000616885"/>
    </source>
</evidence>
<comment type="subcellular location">
    <subcellularLocation>
        <location evidence="1">Membrane</location>
        <topology evidence="1">Multi-pass membrane protein</topology>
    </subcellularLocation>
</comment>
<dbReference type="GO" id="GO:0022857">
    <property type="term" value="F:transmembrane transporter activity"/>
    <property type="evidence" value="ECO:0007669"/>
    <property type="project" value="InterPro"/>
</dbReference>
<proteinExistence type="predicted"/>
<evidence type="ECO:0000259" key="7">
    <source>
        <dbReference type="PROSITE" id="PS50850"/>
    </source>
</evidence>
<feature type="transmembrane region" description="Helical" evidence="6">
    <location>
        <begin position="467"/>
        <end position="487"/>
    </location>
</feature>
<evidence type="ECO:0000256" key="5">
    <source>
        <dbReference type="ARBA" id="ARBA00023136"/>
    </source>
</evidence>
<keyword evidence="3 6" id="KW-0812">Transmembrane</keyword>
<dbReference type="PANTHER" id="PTHR43791">
    <property type="entry name" value="PERMEASE-RELATED"/>
    <property type="match status" value="1"/>
</dbReference>
<feature type="transmembrane region" description="Helical" evidence="6">
    <location>
        <begin position="375"/>
        <end position="394"/>
    </location>
</feature>
<dbReference type="PANTHER" id="PTHR43791:SF97">
    <property type="entry name" value="ALLANTOATE TRANSPORTER, PUTATIVE (AFU_ORTHOLOGUE AFUA_1G14700)-RELATED"/>
    <property type="match status" value="1"/>
</dbReference>
<feature type="transmembrane region" description="Helical" evidence="6">
    <location>
        <begin position="98"/>
        <end position="117"/>
    </location>
</feature>
<evidence type="ECO:0000256" key="1">
    <source>
        <dbReference type="ARBA" id="ARBA00004141"/>
    </source>
</evidence>
<dbReference type="SUPFAM" id="SSF103473">
    <property type="entry name" value="MFS general substrate transporter"/>
    <property type="match status" value="1"/>
</dbReference>
<evidence type="ECO:0000256" key="3">
    <source>
        <dbReference type="ARBA" id="ARBA00022692"/>
    </source>
</evidence>
<name>A0A8H7K0X5_BIOOC</name>
<gene>
    <name evidence="8" type="ORF">IM811_009806</name>
</gene>
<organism evidence="8 9">
    <name type="scientific">Bionectria ochroleuca</name>
    <name type="common">Gliocladium roseum</name>
    <dbReference type="NCBI Taxonomy" id="29856"/>
    <lineage>
        <taxon>Eukaryota</taxon>
        <taxon>Fungi</taxon>
        <taxon>Dikarya</taxon>
        <taxon>Ascomycota</taxon>
        <taxon>Pezizomycotina</taxon>
        <taxon>Sordariomycetes</taxon>
        <taxon>Hypocreomycetidae</taxon>
        <taxon>Hypocreales</taxon>
        <taxon>Bionectriaceae</taxon>
        <taxon>Clonostachys</taxon>
    </lineage>
</organism>
<feature type="transmembrane region" description="Helical" evidence="6">
    <location>
        <begin position="400"/>
        <end position="422"/>
    </location>
</feature>
<dbReference type="Gene3D" id="1.20.1250.20">
    <property type="entry name" value="MFS general substrate transporter like domains"/>
    <property type="match status" value="2"/>
</dbReference>
<sequence>MDADSKPSIVNGSEAIETKRAHATTCEGGDVAAEIAKNFANEPPYDNEEEKRLRWKIDLRLIPLLFLNITLPALDKVTPSTGALYGLREDLKLKGSEYAWVGSSFYFGYLFWCFPSSQILQRFKIAKSMSAVMVLWGILLVGAGFSNNFATMCATRVLLGALEAPVAPGNFILMTMWYTRNEQPVRAGLFYTGTWSLWNSKPCPLSELLCRARNTDNWDFGWAVGFIHRDYAWRSFFWITGGITVVYAILVGFLLPDNPVKAKFITDRERYVAIERLRADQLGIENKTFVRSQLWELAADPKTWLMFFFNIFVSIPNGGLTNFAPLIINGLGYSPQRSALLMMPTGVIQTLSSYLCNFGVYFCIRTFRGVQLRGVFVIGGLIVGMIATMLLYTLPLDSYVSRLIALYFSYFYLGPYIVALGMNSANTAGHTKKVTSNASVFAAYCISNIIGPQFFQSSQAPLYPLGMAAMLVAYGLSIFTMILYMLYCWKENRRREMLDTNAGGMHLDTDFRDVTDYDNVHFRYVW</sequence>
<evidence type="ECO:0000256" key="6">
    <source>
        <dbReference type="SAM" id="Phobius"/>
    </source>
</evidence>
<feature type="domain" description="Major facilitator superfamily (MFS) profile" evidence="7">
    <location>
        <begin position="61"/>
        <end position="493"/>
    </location>
</feature>
<accession>A0A8H7K0X5</accession>
<reference evidence="8" key="1">
    <citation type="submission" date="2020-10" db="EMBL/GenBank/DDBJ databases">
        <title>High-Quality Genome Resource of Clonostachys rosea strain S41 by Oxford Nanopore Long-Read Sequencing.</title>
        <authorList>
            <person name="Wang H."/>
        </authorList>
    </citation>
    <scope>NUCLEOTIDE SEQUENCE</scope>
    <source>
        <strain evidence="8">S41</strain>
    </source>
</reference>
<feature type="transmembrane region" description="Helical" evidence="6">
    <location>
        <begin position="434"/>
        <end position="455"/>
    </location>
</feature>
<dbReference type="EMBL" id="JADCTT010000026">
    <property type="protein sequence ID" value="KAF9742009.1"/>
    <property type="molecule type" value="Genomic_DNA"/>
</dbReference>
<dbReference type="Pfam" id="PF07690">
    <property type="entry name" value="MFS_1"/>
    <property type="match status" value="2"/>
</dbReference>
<keyword evidence="4 6" id="KW-1133">Transmembrane helix</keyword>
<comment type="caution">
    <text evidence="8">The sequence shown here is derived from an EMBL/GenBank/DDBJ whole genome shotgun (WGS) entry which is preliminary data.</text>
</comment>
<dbReference type="InterPro" id="IPR011701">
    <property type="entry name" value="MFS"/>
</dbReference>
<dbReference type="Proteomes" id="UP000616885">
    <property type="component" value="Unassembled WGS sequence"/>
</dbReference>
<keyword evidence="2" id="KW-0813">Transport</keyword>
<protein>
    <recommendedName>
        <fullName evidence="7">Major facilitator superfamily (MFS) profile domain-containing protein</fullName>
    </recommendedName>
</protein>
<evidence type="ECO:0000313" key="8">
    <source>
        <dbReference type="EMBL" id="KAF9742009.1"/>
    </source>
</evidence>
<dbReference type="InterPro" id="IPR020846">
    <property type="entry name" value="MFS_dom"/>
</dbReference>
<feature type="transmembrane region" description="Helical" evidence="6">
    <location>
        <begin position="340"/>
        <end position="363"/>
    </location>
</feature>
<keyword evidence="5 6" id="KW-0472">Membrane</keyword>
<dbReference type="PROSITE" id="PS50850">
    <property type="entry name" value="MFS"/>
    <property type="match status" value="1"/>
</dbReference>
<feature type="transmembrane region" description="Helical" evidence="6">
    <location>
        <begin position="304"/>
        <end position="328"/>
    </location>
</feature>